<keyword evidence="2" id="KW-1185">Reference proteome</keyword>
<feature type="region of interest" description="Disordered" evidence="1">
    <location>
        <begin position="1"/>
        <end position="36"/>
    </location>
</feature>
<organism evidence="2 3">
    <name type="scientific">Acrobeloides nanus</name>
    <dbReference type="NCBI Taxonomy" id="290746"/>
    <lineage>
        <taxon>Eukaryota</taxon>
        <taxon>Metazoa</taxon>
        <taxon>Ecdysozoa</taxon>
        <taxon>Nematoda</taxon>
        <taxon>Chromadorea</taxon>
        <taxon>Rhabditida</taxon>
        <taxon>Tylenchina</taxon>
        <taxon>Cephalobomorpha</taxon>
        <taxon>Cephaloboidea</taxon>
        <taxon>Cephalobidae</taxon>
        <taxon>Acrobeloides</taxon>
    </lineage>
</organism>
<evidence type="ECO:0000313" key="3">
    <source>
        <dbReference type="WBParaSite" id="ACRNAN_scaffold6368.g11330.t1"/>
    </source>
</evidence>
<sequence length="86" mass="9549">MFPLSCSDPDPNLSQERGPGPSTGSDSGPDPCTDHSPTLVLSYQIWFDTIHPDPPQSDKIRSFYLNMSSKKISYIPSRSAWAIYKS</sequence>
<reference evidence="3" key="1">
    <citation type="submission" date="2022-11" db="UniProtKB">
        <authorList>
            <consortium name="WormBaseParasite"/>
        </authorList>
    </citation>
    <scope>IDENTIFICATION</scope>
</reference>
<dbReference type="Proteomes" id="UP000887540">
    <property type="component" value="Unplaced"/>
</dbReference>
<dbReference type="WBParaSite" id="ACRNAN_scaffold6368.g11330.t1">
    <property type="protein sequence ID" value="ACRNAN_scaffold6368.g11330.t1"/>
    <property type="gene ID" value="ACRNAN_scaffold6368.g11330"/>
</dbReference>
<dbReference type="AlphaFoldDB" id="A0A914E9X5"/>
<name>A0A914E9X5_9BILA</name>
<evidence type="ECO:0000313" key="2">
    <source>
        <dbReference type="Proteomes" id="UP000887540"/>
    </source>
</evidence>
<evidence type="ECO:0000256" key="1">
    <source>
        <dbReference type="SAM" id="MobiDB-lite"/>
    </source>
</evidence>
<accession>A0A914E9X5</accession>
<feature type="compositionally biased region" description="Low complexity" evidence="1">
    <location>
        <begin position="18"/>
        <end position="31"/>
    </location>
</feature>
<protein>
    <submittedName>
        <fullName evidence="3">Uncharacterized protein</fullName>
    </submittedName>
</protein>
<proteinExistence type="predicted"/>